<reference evidence="3" key="1">
    <citation type="submission" date="2017-06" db="EMBL/GenBank/DDBJ databases">
        <title>Aedes aegypti genome working group (AGWG) sequencing and assembly.</title>
        <authorList>
            <consortium name="Aedes aegypti Genome Working Group (AGWG)"/>
            <person name="Matthews B.J."/>
        </authorList>
    </citation>
    <scope>NUCLEOTIDE SEQUENCE [LARGE SCALE GENOMIC DNA]</scope>
    <source>
        <strain evidence="3">LVP_AGWG</strain>
    </source>
</reference>
<accession>A0A903VCR5</accession>
<keyword evidence="1" id="KW-0175">Coiled coil</keyword>
<gene>
    <name evidence="2" type="primary">110680911</name>
</gene>
<organism evidence="2 3">
    <name type="scientific">Aedes aegypti</name>
    <name type="common">Yellowfever mosquito</name>
    <name type="synonym">Culex aegypti</name>
    <dbReference type="NCBI Taxonomy" id="7159"/>
    <lineage>
        <taxon>Eukaryota</taxon>
        <taxon>Metazoa</taxon>
        <taxon>Ecdysozoa</taxon>
        <taxon>Arthropoda</taxon>
        <taxon>Hexapoda</taxon>
        <taxon>Insecta</taxon>
        <taxon>Pterygota</taxon>
        <taxon>Neoptera</taxon>
        <taxon>Endopterygota</taxon>
        <taxon>Diptera</taxon>
        <taxon>Nematocera</taxon>
        <taxon>Culicoidea</taxon>
        <taxon>Culicidae</taxon>
        <taxon>Culicinae</taxon>
        <taxon>Aedini</taxon>
        <taxon>Aedes</taxon>
        <taxon>Stegomyia</taxon>
    </lineage>
</organism>
<dbReference type="AlphaFoldDB" id="A0A903VCR5"/>
<proteinExistence type="predicted"/>
<evidence type="ECO:0000256" key="1">
    <source>
        <dbReference type="SAM" id="Coils"/>
    </source>
</evidence>
<keyword evidence="3" id="KW-1185">Reference proteome</keyword>
<sequence length="285" mass="32557">MSILDESVRDIDRMKKGIENLKIEVAVKTPEGTTASLDDIKLEREALRGELRVERISIDAMQNKIDEETERIETICIKAKAKEGKPCKPNKAQAELEELKRMDAEIVRLCKELDALSRLNLAEEIQKIKRKLQESNEEMKKIIAAIDEKTYQIDSLKKEVMNQDMIERDYLDNRDLMKLKDETTSLKQGLDALMQSIGDMDAPNVAQERNKLLEQRDAIQSTKSQTTGQIARIGESEQSFEKELDRSEFKNAVKNYLKTYSESVVLKKMISDILTNTAMPSSGRS</sequence>
<reference evidence="2" key="2">
    <citation type="submission" date="2022-10" db="UniProtKB">
        <authorList>
            <consortium name="EnsemblMetazoa"/>
        </authorList>
    </citation>
    <scope>IDENTIFICATION</scope>
    <source>
        <strain evidence="2">LVP_AGWG</strain>
    </source>
</reference>
<evidence type="ECO:0000313" key="3">
    <source>
        <dbReference type="Proteomes" id="UP000008820"/>
    </source>
</evidence>
<feature type="coiled-coil region" evidence="1">
    <location>
        <begin position="58"/>
        <end position="149"/>
    </location>
</feature>
<protein>
    <submittedName>
        <fullName evidence="2">Uncharacterized protein</fullName>
    </submittedName>
</protein>
<evidence type="ECO:0000313" key="2">
    <source>
        <dbReference type="EnsemblMetazoa" id="AAEL021133-PA"/>
    </source>
</evidence>
<dbReference type="EnsemblMetazoa" id="AAEL021133-RA">
    <property type="protein sequence ID" value="AAEL021133-PA"/>
    <property type="gene ID" value="AAEL021133"/>
</dbReference>
<dbReference type="OrthoDB" id="18797at2759"/>
<name>A0A903VCR5_AEDAE</name>
<dbReference type="Proteomes" id="UP000008820">
    <property type="component" value="Unassembled WGS sequence"/>
</dbReference>